<protein>
    <submittedName>
        <fullName evidence="2">Uncharacterized protein</fullName>
    </submittedName>
</protein>
<feature type="transmembrane region" description="Helical" evidence="1">
    <location>
        <begin position="15"/>
        <end position="37"/>
    </location>
</feature>
<sequence>MGGYNKTNPPFLHQYFFWSYVIALSLLAGIILLNYGIISRYLVIDPNDPLNARSSVSRMVNIAGRCATDVQTIEIAVWS</sequence>
<gene>
    <name evidence="2" type="ORF">FHS56_001884</name>
</gene>
<comment type="caution">
    <text evidence="2">The sequence shown here is derived from an EMBL/GenBank/DDBJ whole genome shotgun (WGS) entry which is preliminary data.</text>
</comment>
<dbReference type="RefSeq" id="WP_166919970.1">
    <property type="nucleotide sequence ID" value="NZ_JAASRN010000002.1"/>
</dbReference>
<proteinExistence type="predicted"/>
<evidence type="ECO:0000313" key="2">
    <source>
        <dbReference type="EMBL" id="NIK74371.1"/>
    </source>
</evidence>
<keyword evidence="3" id="KW-1185">Reference proteome</keyword>
<name>A0A846MSG1_9BACT</name>
<dbReference type="AlphaFoldDB" id="A0A846MSG1"/>
<evidence type="ECO:0000313" key="3">
    <source>
        <dbReference type="Proteomes" id="UP000537126"/>
    </source>
</evidence>
<evidence type="ECO:0000256" key="1">
    <source>
        <dbReference type="SAM" id="Phobius"/>
    </source>
</evidence>
<dbReference type="Proteomes" id="UP000537126">
    <property type="component" value="Unassembled WGS sequence"/>
</dbReference>
<organism evidence="2 3">
    <name type="scientific">Thermonema lapsum</name>
    <dbReference type="NCBI Taxonomy" id="28195"/>
    <lineage>
        <taxon>Bacteria</taxon>
        <taxon>Pseudomonadati</taxon>
        <taxon>Bacteroidota</taxon>
        <taxon>Cytophagia</taxon>
        <taxon>Cytophagales</taxon>
        <taxon>Thermonemataceae</taxon>
        <taxon>Thermonema</taxon>
    </lineage>
</organism>
<keyword evidence="1" id="KW-0472">Membrane</keyword>
<keyword evidence="1" id="KW-0812">Transmembrane</keyword>
<dbReference type="EMBL" id="JAASRN010000002">
    <property type="protein sequence ID" value="NIK74371.1"/>
    <property type="molecule type" value="Genomic_DNA"/>
</dbReference>
<reference evidence="2 3" key="1">
    <citation type="submission" date="2020-03" db="EMBL/GenBank/DDBJ databases">
        <title>Genomic Encyclopedia of Type Strains, Phase IV (KMG-IV): sequencing the most valuable type-strain genomes for metagenomic binning, comparative biology and taxonomic classification.</title>
        <authorList>
            <person name="Goeker M."/>
        </authorList>
    </citation>
    <scope>NUCLEOTIDE SEQUENCE [LARGE SCALE GENOMIC DNA]</scope>
    <source>
        <strain evidence="2 3">DSM 5718</strain>
    </source>
</reference>
<keyword evidence="1" id="KW-1133">Transmembrane helix</keyword>
<accession>A0A846MSG1</accession>